<keyword evidence="2" id="KW-0548">Nucleotidyltransferase</keyword>
<evidence type="ECO:0000313" key="3">
    <source>
        <dbReference type="Proteomes" id="UP001145742"/>
    </source>
</evidence>
<organism evidence="2 3">
    <name type="scientific">Willisornis vidua</name>
    <name type="common">Xingu scale-backed antbird</name>
    <dbReference type="NCBI Taxonomy" id="1566151"/>
    <lineage>
        <taxon>Eukaryota</taxon>
        <taxon>Metazoa</taxon>
        <taxon>Chordata</taxon>
        <taxon>Craniata</taxon>
        <taxon>Vertebrata</taxon>
        <taxon>Euteleostomi</taxon>
        <taxon>Archelosauria</taxon>
        <taxon>Archosauria</taxon>
        <taxon>Dinosauria</taxon>
        <taxon>Saurischia</taxon>
        <taxon>Theropoda</taxon>
        <taxon>Coelurosauria</taxon>
        <taxon>Aves</taxon>
        <taxon>Neognathae</taxon>
        <taxon>Neoaves</taxon>
        <taxon>Telluraves</taxon>
        <taxon>Australaves</taxon>
        <taxon>Passeriformes</taxon>
        <taxon>Thamnophilidae</taxon>
        <taxon>Willisornis</taxon>
    </lineage>
</organism>
<accession>A0ABQ9DTG8</accession>
<keyword evidence="2" id="KW-0695">RNA-directed DNA polymerase</keyword>
<dbReference type="Proteomes" id="UP001145742">
    <property type="component" value="Unassembled WGS sequence"/>
</dbReference>
<keyword evidence="2" id="KW-0808">Transferase</keyword>
<dbReference type="GO" id="GO:0003964">
    <property type="term" value="F:RNA-directed DNA polymerase activity"/>
    <property type="evidence" value="ECO:0007669"/>
    <property type="project" value="UniProtKB-KW"/>
</dbReference>
<proteinExistence type="predicted"/>
<name>A0ABQ9DTG8_9PASS</name>
<feature type="region of interest" description="Disordered" evidence="1">
    <location>
        <begin position="1"/>
        <end position="21"/>
    </location>
</feature>
<comment type="caution">
    <text evidence="2">The sequence shown here is derived from an EMBL/GenBank/DDBJ whole genome shotgun (WGS) entry which is preliminary data.</text>
</comment>
<reference evidence="2" key="1">
    <citation type="submission" date="2019-10" db="EMBL/GenBank/DDBJ databases">
        <authorList>
            <person name="Soares A.E.R."/>
            <person name="Aleixo A."/>
            <person name="Schneider P."/>
            <person name="Miyaki C.Y."/>
            <person name="Schneider M.P."/>
            <person name="Mello C."/>
            <person name="Vasconcelos A.T.R."/>
        </authorList>
    </citation>
    <scope>NUCLEOTIDE SEQUENCE</scope>
    <source>
        <tissue evidence="2">Muscle</tissue>
    </source>
</reference>
<dbReference type="EMBL" id="WHWB01032179">
    <property type="protein sequence ID" value="KAJ7426638.1"/>
    <property type="molecule type" value="Genomic_DNA"/>
</dbReference>
<dbReference type="PANTHER" id="PTHR33395">
    <property type="entry name" value="TRANSCRIPTASE, PUTATIVE-RELATED-RELATED"/>
    <property type="match status" value="1"/>
</dbReference>
<sequence length="112" mass="12805">MDDGPRGSQCPELEDHHCENDQLPVNPETIWDLLLQLDPYKFIGPDGIHPQILKELADVITKPLSMIFECSWESGEVPADWKLANITPHFKEGKEDPRNYKPVSFTSVTLKY</sequence>
<evidence type="ECO:0000256" key="1">
    <source>
        <dbReference type="SAM" id="MobiDB-lite"/>
    </source>
</evidence>
<gene>
    <name evidence="2" type="ORF">WISP_14199</name>
</gene>
<keyword evidence="3" id="KW-1185">Reference proteome</keyword>
<dbReference type="PANTHER" id="PTHR33395:SF22">
    <property type="entry name" value="REVERSE TRANSCRIPTASE DOMAIN-CONTAINING PROTEIN"/>
    <property type="match status" value="1"/>
</dbReference>
<evidence type="ECO:0000313" key="2">
    <source>
        <dbReference type="EMBL" id="KAJ7426638.1"/>
    </source>
</evidence>
<protein>
    <submittedName>
        <fullName evidence="2">RNA-directed DNA polymerase from mobile element jockey</fullName>
    </submittedName>
</protein>